<protein>
    <submittedName>
        <fullName evidence="3">Lantibiotic dehydratase</fullName>
    </submittedName>
</protein>
<feature type="domain" description="Lantibiotic dehydratase N-terminal" evidence="1">
    <location>
        <begin position="36"/>
        <end position="690"/>
    </location>
</feature>
<dbReference type="KEGG" id="coy:HF329_14570"/>
<evidence type="ECO:0000259" key="1">
    <source>
        <dbReference type="Pfam" id="PF04738"/>
    </source>
</evidence>
<dbReference type="NCBIfam" id="TIGR03891">
    <property type="entry name" value="thiopep_ocin"/>
    <property type="match status" value="1"/>
</dbReference>
<proteinExistence type="predicted"/>
<name>A0AAE6ZG67_9BACT</name>
<evidence type="ECO:0000313" key="4">
    <source>
        <dbReference type="Proteomes" id="UP000502421"/>
    </source>
</evidence>
<evidence type="ECO:0000313" key="3">
    <source>
        <dbReference type="EMBL" id="QJB32480.1"/>
    </source>
</evidence>
<dbReference type="InterPro" id="IPR006827">
    <property type="entry name" value="Lant_deHydtase_N"/>
</dbReference>
<sequence>MALSHTGFFLLRSPLYPVNRYRDVLEDSLQELADKNPLFLYALCIASGDLLKELERFLSDPASFNKKKTDKLRKSLYKYWVRACSRSTPYGLFAGCTTGTIGAGTQLLINDMKDAYQYVRLDMDYYTRICYHISQQADISTALRYYPNNSIYKSGDKYRYAEYTINNNRRKYLLTAVEDSVFMSAIIREAAAGLTIGQIVQVIHEQDPSITEEEATAFVRELIDSQLLIADTEPRITGDDNLQSLTDRLLSIPDASTFRDALLALQALFRQQDFERSRLATIHQQCENAFPISIPKDLLQIDLFKTAQQCQLSETLVNDILSQIHRLMALCHGYTKGQTELSSFITRFMERYESQEVPLNLVLDGETGIGYGAAIENTVHAPFVEDVAGAPGQENHTVSWSPMQQLSLDKYEQFLQQGLSEVTITDEDLQKLGDPETVPMARSCYLFGSLQAASAEAADKGEYKFALNSMGGPSAANLLGRFCNGDEVLTEKVKSILDEEAAAFPDVLLAEVVHFPEARAANVLIRPTLRPYEIPYIGVAGTPEEYRIPVNDLMVSVRQNEVILRSKRLNKRVIPRLSSAHNYGYNSLPIYKFLCDLQHQSVMSYMSWDWGVFGNRKRLPRVVYKNIILSKATWTLTSKETEHLGDDAEANQRFMDQYREQQKMPEKVLLAESDNELLLDLTAPAAVGLLLDHVKKMSSVKLKECLLAEESGIVRDTGNQAYAHELLLPLRSVPVAEKTAAEKPAAEKPRPAAMAAPATMPVRSFAPGSEWLYVKVYCGFRVAEELLATWFAEQLPQWQEEGLFEEFFFLRYGDPLPHIRLRFRNHRQRSNNDVVLHRIQTGLQPLVDNGQVSKIQCDTYIRELERYGAATMQLSEQLFSADSMAVLGIVSMLEGAEGEDYRWRMALRGTDMLLEDFGLTPTERKQLLAGLREGFTTEFGGAKTQHKPLNDKYRKHQQEIASFLRAENDETNDIAEAVEFLRQRSEITAPLAQQIRQHYQNDNRYFDILASHIHMFLNRIFVAKQRKHEMVIYHFLEKYYLSQLAMEATLK</sequence>
<dbReference type="Pfam" id="PF04738">
    <property type="entry name" value="Lant_dehydr_N"/>
    <property type="match status" value="1"/>
</dbReference>
<dbReference type="InterPro" id="IPR023809">
    <property type="entry name" value="Thiopep_bacteriocin_synth_dom"/>
</dbReference>
<gene>
    <name evidence="3" type="ORF">HF329_14570</name>
</gene>
<accession>A0AAE6ZG67</accession>
<dbReference type="RefSeq" id="WP_168804728.1">
    <property type="nucleotide sequence ID" value="NZ_CP051205.1"/>
</dbReference>
<organism evidence="3 4">
    <name type="scientific">Chitinophaga oryzae</name>
    <dbReference type="NCBI Taxonomy" id="2725414"/>
    <lineage>
        <taxon>Bacteria</taxon>
        <taxon>Pseudomonadati</taxon>
        <taxon>Bacteroidota</taxon>
        <taxon>Chitinophagia</taxon>
        <taxon>Chitinophagales</taxon>
        <taxon>Chitinophagaceae</taxon>
        <taxon>Chitinophaga</taxon>
    </lineage>
</organism>
<feature type="domain" description="Thiopeptide-type bacteriocin biosynthesis" evidence="2">
    <location>
        <begin position="771"/>
        <end position="1040"/>
    </location>
</feature>
<dbReference type="Pfam" id="PF14028">
    <property type="entry name" value="Lant_dehydr_C"/>
    <property type="match status" value="1"/>
</dbReference>
<dbReference type="EMBL" id="CP051205">
    <property type="protein sequence ID" value="QJB32480.1"/>
    <property type="molecule type" value="Genomic_DNA"/>
</dbReference>
<evidence type="ECO:0000259" key="2">
    <source>
        <dbReference type="Pfam" id="PF14028"/>
    </source>
</evidence>
<dbReference type="Proteomes" id="UP000502421">
    <property type="component" value="Chromosome"/>
</dbReference>
<dbReference type="AlphaFoldDB" id="A0AAE6ZG67"/>
<reference evidence="4" key="1">
    <citation type="submission" date="2020-04" db="EMBL/GenBank/DDBJ databases">
        <authorList>
            <person name="Kittiwongwattana C."/>
        </authorList>
    </citation>
    <scope>NUCLEOTIDE SEQUENCE [LARGE SCALE GENOMIC DNA]</scope>
    <source>
        <strain evidence="4">1310</strain>
    </source>
</reference>